<dbReference type="Pfam" id="PF00497">
    <property type="entry name" value="SBP_bac_3"/>
    <property type="match status" value="1"/>
</dbReference>
<comment type="caution">
    <text evidence="2">The sequence shown here is derived from an EMBL/GenBank/DDBJ whole genome shotgun (WGS) entry which is preliminary data.</text>
</comment>
<dbReference type="RefSeq" id="WP_340367834.1">
    <property type="nucleotide sequence ID" value="NZ_JBBKZV010000041.1"/>
</dbReference>
<dbReference type="EMBL" id="JBBKZV010000041">
    <property type="protein sequence ID" value="MEJ8826800.1"/>
    <property type="molecule type" value="Genomic_DNA"/>
</dbReference>
<evidence type="ECO:0000313" key="3">
    <source>
        <dbReference type="Proteomes" id="UP001363010"/>
    </source>
</evidence>
<sequence>MSTVAVRTLIPNVLTICTYGGFAPVCYRDKFGVLTGFDVGFLTRFADSIGLKIMTLERPFDALWLRPGNDECDIAGAGIMQRVNRPIGEGASWTRPYFRVKRTLLVRLEDQPRFEAEGALRGEGMRIVATQGSTADYDAQIRYPNRKALLYLADLSSLINDPGQSQREIVRLIAEREVDAFGEGDVSNEFLRDSYNRQFRGVELAVADKHDIDEQETFNFIVRNVSDGLLDALNSYIGKHANAYA</sequence>
<protein>
    <submittedName>
        <fullName evidence="2">Transporter substrate-binding domain-containing protein</fullName>
    </submittedName>
</protein>
<evidence type="ECO:0000259" key="1">
    <source>
        <dbReference type="SMART" id="SM00062"/>
    </source>
</evidence>
<dbReference type="Gene3D" id="3.40.190.10">
    <property type="entry name" value="Periplasmic binding protein-like II"/>
    <property type="match status" value="2"/>
</dbReference>
<reference evidence="2 3" key="1">
    <citation type="submission" date="2024-03" db="EMBL/GenBank/DDBJ databases">
        <title>Novel species of the genus Variovorax.</title>
        <authorList>
            <person name="Liu Q."/>
            <person name="Xin Y.-H."/>
        </authorList>
    </citation>
    <scope>NUCLEOTIDE SEQUENCE [LARGE SCALE GENOMIC DNA]</scope>
    <source>
        <strain evidence="2 3">KACC 18501</strain>
    </source>
</reference>
<feature type="domain" description="Solute-binding protein family 3/N-terminal" evidence="1">
    <location>
        <begin position="13"/>
        <end position="245"/>
    </location>
</feature>
<dbReference type="SMART" id="SM00062">
    <property type="entry name" value="PBPb"/>
    <property type="match status" value="1"/>
</dbReference>
<dbReference type="SUPFAM" id="SSF53850">
    <property type="entry name" value="Periplasmic binding protein-like II"/>
    <property type="match status" value="1"/>
</dbReference>
<evidence type="ECO:0000313" key="2">
    <source>
        <dbReference type="EMBL" id="MEJ8826800.1"/>
    </source>
</evidence>
<dbReference type="InterPro" id="IPR001638">
    <property type="entry name" value="Solute-binding_3/MltF_N"/>
</dbReference>
<gene>
    <name evidence="2" type="ORF">WKW80_33160</name>
</gene>
<dbReference type="Proteomes" id="UP001363010">
    <property type="component" value="Unassembled WGS sequence"/>
</dbReference>
<accession>A0ABU8WA16</accession>
<keyword evidence="3" id="KW-1185">Reference proteome</keyword>
<name>A0ABU8WA16_9BURK</name>
<proteinExistence type="predicted"/>
<organism evidence="2 3">
    <name type="scientific">Variovorax humicola</name>
    <dbReference type="NCBI Taxonomy" id="1769758"/>
    <lineage>
        <taxon>Bacteria</taxon>
        <taxon>Pseudomonadati</taxon>
        <taxon>Pseudomonadota</taxon>
        <taxon>Betaproteobacteria</taxon>
        <taxon>Burkholderiales</taxon>
        <taxon>Comamonadaceae</taxon>
        <taxon>Variovorax</taxon>
    </lineage>
</organism>